<dbReference type="AlphaFoldDB" id="A0A6P8DKG0"/>
<organism evidence="12 13">
    <name type="scientific">Punica granatum</name>
    <name type="common">Pomegranate</name>
    <dbReference type="NCBI Taxonomy" id="22663"/>
    <lineage>
        <taxon>Eukaryota</taxon>
        <taxon>Viridiplantae</taxon>
        <taxon>Streptophyta</taxon>
        <taxon>Embryophyta</taxon>
        <taxon>Tracheophyta</taxon>
        <taxon>Spermatophyta</taxon>
        <taxon>Magnoliopsida</taxon>
        <taxon>eudicotyledons</taxon>
        <taxon>Gunneridae</taxon>
        <taxon>Pentapetalae</taxon>
        <taxon>rosids</taxon>
        <taxon>malvids</taxon>
        <taxon>Myrtales</taxon>
        <taxon>Lythraceae</taxon>
        <taxon>Punica</taxon>
    </lineage>
</organism>
<evidence type="ECO:0000313" key="12">
    <source>
        <dbReference type="Proteomes" id="UP000515151"/>
    </source>
</evidence>
<proteinExistence type="predicted"/>
<dbReference type="InterPro" id="IPR003851">
    <property type="entry name" value="Znf_Dof"/>
</dbReference>
<evidence type="ECO:0000256" key="4">
    <source>
        <dbReference type="ARBA" id="ARBA00023015"/>
    </source>
</evidence>
<feature type="compositionally biased region" description="Basic and acidic residues" evidence="10">
    <location>
        <begin position="268"/>
        <end position="281"/>
    </location>
</feature>
<evidence type="ECO:0000256" key="6">
    <source>
        <dbReference type="ARBA" id="ARBA00023163"/>
    </source>
</evidence>
<keyword evidence="1 9" id="KW-0479">Metal-binding</keyword>
<comment type="function">
    <text evidence="9">Transcription factor that binds specifically to a 5'-AA[AG]G-3' consensus core sequence.</text>
</comment>
<feature type="compositionally biased region" description="Polar residues" evidence="10">
    <location>
        <begin position="128"/>
        <end position="157"/>
    </location>
</feature>
<comment type="subcellular location">
    <subcellularLocation>
        <location evidence="8 9">Nucleus</location>
    </subcellularLocation>
</comment>
<dbReference type="PROSITE" id="PS01361">
    <property type="entry name" value="ZF_DOF_1"/>
    <property type="match status" value="1"/>
</dbReference>
<feature type="region of interest" description="Disordered" evidence="10">
    <location>
        <begin position="238"/>
        <end position="302"/>
    </location>
</feature>
<dbReference type="Proteomes" id="UP000515151">
    <property type="component" value="Chromosome 4"/>
</dbReference>
<keyword evidence="3 9" id="KW-0862">Zinc</keyword>
<keyword evidence="5 8" id="KW-0238">DNA-binding</keyword>
<evidence type="ECO:0000256" key="3">
    <source>
        <dbReference type="ARBA" id="ARBA00022833"/>
    </source>
</evidence>
<keyword evidence="12" id="KW-1185">Reference proteome</keyword>
<dbReference type="GeneID" id="116206200"/>
<feature type="compositionally biased region" description="Polar residues" evidence="10">
    <location>
        <begin position="238"/>
        <end position="247"/>
    </location>
</feature>
<keyword evidence="6 9" id="KW-0804">Transcription</keyword>
<evidence type="ECO:0000256" key="8">
    <source>
        <dbReference type="PROSITE-ProRule" id="PRU00071"/>
    </source>
</evidence>
<dbReference type="PANTHER" id="PTHR31992:SF285">
    <property type="entry name" value="DOF ZINC FINGER PROTEIN DOF4.6"/>
    <property type="match status" value="1"/>
</dbReference>
<name>A0A6P8DKG0_PUNGR</name>
<accession>A0A6P8DKG0</accession>
<protein>
    <recommendedName>
        <fullName evidence="9">Dof zinc finger protein</fullName>
    </recommendedName>
</protein>
<dbReference type="PANTHER" id="PTHR31992">
    <property type="entry name" value="DOF ZINC FINGER PROTEIN DOF1.4-RELATED"/>
    <property type="match status" value="1"/>
</dbReference>
<evidence type="ECO:0000256" key="7">
    <source>
        <dbReference type="ARBA" id="ARBA00023242"/>
    </source>
</evidence>
<keyword evidence="2 8" id="KW-0863">Zinc-finger</keyword>
<feature type="compositionally biased region" description="Gly residues" evidence="10">
    <location>
        <begin position="292"/>
        <end position="302"/>
    </location>
</feature>
<evidence type="ECO:0000256" key="10">
    <source>
        <dbReference type="SAM" id="MobiDB-lite"/>
    </source>
</evidence>
<dbReference type="PROSITE" id="PS50884">
    <property type="entry name" value="ZF_DOF_2"/>
    <property type="match status" value="1"/>
</dbReference>
<evidence type="ECO:0000256" key="1">
    <source>
        <dbReference type="ARBA" id="ARBA00022723"/>
    </source>
</evidence>
<feature type="compositionally biased region" description="Polar residues" evidence="10">
    <location>
        <begin position="282"/>
        <end position="291"/>
    </location>
</feature>
<reference evidence="12" key="1">
    <citation type="journal article" date="2020" name="Plant Biotechnol. J.">
        <title>The pomegranate (Punica granatum L.) draft genome dissects genetic divergence between soft- and hard-seeded cultivars.</title>
        <authorList>
            <person name="Luo X."/>
            <person name="Li H."/>
            <person name="Wu Z."/>
            <person name="Yao W."/>
            <person name="Zhao P."/>
            <person name="Cao D."/>
            <person name="Yu H."/>
            <person name="Li K."/>
            <person name="Poudel K."/>
            <person name="Zhao D."/>
            <person name="Zhang F."/>
            <person name="Xia X."/>
            <person name="Chen L."/>
            <person name="Wang Q."/>
            <person name="Jing D."/>
            <person name="Cao S."/>
        </authorList>
    </citation>
    <scope>NUCLEOTIDE SEQUENCE [LARGE SCALE GENOMIC DNA]</scope>
    <source>
        <strain evidence="12">cv. Tunisia</strain>
    </source>
</reference>
<evidence type="ECO:0000259" key="11">
    <source>
        <dbReference type="PROSITE" id="PS50884"/>
    </source>
</evidence>
<keyword evidence="7 8" id="KW-0539">Nucleus</keyword>
<feature type="region of interest" description="Disordered" evidence="10">
    <location>
        <begin position="100"/>
        <end position="162"/>
    </location>
</feature>
<dbReference type="GO" id="GO:0003677">
    <property type="term" value="F:DNA binding"/>
    <property type="evidence" value="ECO:0007669"/>
    <property type="project" value="UniProtKB-UniRule"/>
</dbReference>
<evidence type="ECO:0000256" key="2">
    <source>
        <dbReference type="ARBA" id="ARBA00022771"/>
    </source>
</evidence>
<feature type="compositionally biased region" description="Low complexity" evidence="10">
    <location>
        <begin position="114"/>
        <end position="125"/>
    </location>
</feature>
<evidence type="ECO:0000256" key="5">
    <source>
        <dbReference type="ARBA" id="ARBA00023125"/>
    </source>
</evidence>
<gene>
    <name evidence="13" type="primary">LOC116206200</name>
</gene>
<evidence type="ECO:0000313" key="13">
    <source>
        <dbReference type="RefSeq" id="XP_031394869.1"/>
    </source>
</evidence>
<dbReference type="GO" id="GO:0008270">
    <property type="term" value="F:zinc ion binding"/>
    <property type="evidence" value="ECO:0007669"/>
    <property type="project" value="UniProtKB-KW"/>
</dbReference>
<dbReference type="GO" id="GO:0003700">
    <property type="term" value="F:DNA-binding transcription factor activity"/>
    <property type="evidence" value="ECO:0007669"/>
    <property type="project" value="UniProtKB-UniRule"/>
</dbReference>
<dbReference type="RefSeq" id="XP_031394869.1">
    <property type="nucleotide sequence ID" value="XM_031539009.1"/>
</dbReference>
<sequence>MDYASQWPQGNINGVVSSKAMLELESLSSVPSSSREALEERAIRAQKGQQQQLQKEANLNCPRCNSTNTKFCYYNNYSLSQPRYFCKTCRRYWTQGGSLRNVPVGGGSRKNKRTSSSSPSSSKKNIMMITNNHPNNLSTPPISGLIQSDPQNPSSVQGHDLNLAYDGNLPMLPQNPSFITSSELTLGNFMALTVPPPGSADPIGNVYSSGGLFSSLPELKPTLHYFSLGSDNNNGFGSGIAGNNNGESAPESANARSGDDDGDGLIYDQRDHNSRGQEDHSSSGYNWNNSGMFGGGGGSWQL</sequence>
<dbReference type="GO" id="GO:0005634">
    <property type="term" value="C:nucleus"/>
    <property type="evidence" value="ECO:0007669"/>
    <property type="project" value="UniProtKB-SubCell"/>
</dbReference>
<dbReference type="Pfam" id="PF02701">
    <property type="entry name" value="Zn_ribbon_Dof"/>
    <property type="match status" value="1"/>
</dbReference>
<reference evidence="13" key="2">
    <citation type="submission" date="2025-08" db="UniProtKB">
        <authorList>
            <consortium name="RefSeq"/>
        </authorList>
    </citation>
    <scope>IDENTIFICATION</scope>
    <source>
        <tissue evidence="13">Leaf</tissue>
    </source>
</reference>
<feature type="domain" description="Dof-type" evidence="11">
    <location>
        <begin position="59"/>
        <end position="113"/>
    </location>
</feature>
<evidence type="ECO:0000256" key="9">
    <source>
        <dbReference type="RuleBase" id="RU369094"/>
    </source>
</evidence>
<dbReference type="InterPro" id="IPR045174">
    <property type="entry name" value="Dof"/>
</dbReference>
<dbReference type="OrthoDB" id="1927254at2759"/>
<keyword evidence="4 9" id="KW-0805">Transcription regulation</keyword>